<organism evidence="1 2">
    <name type="scientific">Nocardioides aromaticivorans</name>
    <dbReference type="NCBI Taxonomy" id="200618"/>
    <lineage>
        <taxon>Bacteria</taxon>
        <taxon>Bacillati</taxon>
        <taxon>Actinomycetota</taxon>
        <taxon>Actinomycetes</taxon>
        <taxon>Propionibacteriales</taxon>
        <taxon>Nocardioidaceae</taxon>
        <taxon>Nocardioides</taxon>
    </lineage>
</organism>
<dbReference type="EMBL" id="CP022295">
    <property type="protein sequence ID" value="QSR25517.1"/>
    <property type="molecule type" value="Genomic_DNA"/>
</dbReference>
<reference evidence="1 2" key="1">
    <citation type="submission" date="2017-06" db="EMBL/GenBank/DDBJ databases">
        <title>Complete Genome Sequence of the Soil Carbazole-Degrading Bacterium Nocardioides aromaticivorans IC177.</title>
        <authorList>
            <person name="Vejarano F."/>
            <person name="Suzuki-Minakuchi C."/>
            <person name="Ohtsubo Y."/>
            <person name="Tsuda M."/>
            <person name="Okada K."/>
            <person name="Nojiri H."/>
        </authorList>
    </citation>
    <scope>NUCLEOTIDE SEQUENCE [LARGE SCALE GENOMIC DNA]</scope>
    <source>
        <strain evidence="1 2">IC177</strain>
    </source>
</reference>
<sequence length="441" mass="46211">MVPALILPPVTPTVVTLDSCDSLTGWSYAIDETAGGFFAQSFAVVSSAVSITDTPVNSTYYTEYPGYTLTRTGALSMAGMPYLGIDVRQSHPSTYGLPTIKVDGVTKSPLGTASLSGGITRIYVASGDFASLAVSVPRIVGGPSVSGQRWLQVSNVVRTDTVGDGTDSTLRQQSRTATVLGSAPTQAAIRLFDATPAALGTEILVHSSRNTAWQPALRESRFSSTTPTADSARVSGSRNLMDTPMVFRMAASLFTEGTYALMALMNVTTSGTLSWSARMVSSSGATTIGSAITASGSIVAPVTSGYKVLNIAAISLPVVRAEADQLVELTLTGTSNMTFDEGWLFGLDDGALTWIRDSGSSLQWIEIRSAELGAARPSVYGGAGAVGNGAVCIDFMCDSFGTHRFEPGLMQVFTVTSTSLVSQSELEFYPRYHSHVEGSSA</sequence>
<accession>A0ABX7PIH2</accession>
<evidence type="ECO:0000313" key="2">
    <source>
        <dbReference type="Proteomes" id="UP000662818"/>
    </source>
</evidence>
<protein>
    <submittedName>
        <fullName evidence="1">Uncharacterized protein</fullName>
    </submittedName>
</protein>
<gene>
    <name evidence="1" type="ORF">CFH99_07755</name>
</gene>
<proteinExistence type="predicted"/>
<name>A0ABX7PIH2_9ACTN</name>
<dbReference type="Proteomes" id="UP000662818">
    <property type="component" value="Chromosome"/>
</dbReference>
<keyword evidence="2" id="KW-1185">Reference proteome</keyword>
<evidence type="ECO:0000313" key="1">
    <source>
        <dbReference type="EMBL" id="QSR25517.1"/>
    </source>
</evidence>